<evidence type="ECO:0000313" key="3">
    <source>
        <dbReference type="Proteomes" id="UP000595437"/>
    </source>
</evidence>
<proteinExistence type="predicted"/>
<dbReference type="EMBL" id="CP045892">
    <property type="protein sequence ID" value="QQP52938.1"/>
    <property type="molecule type" value="Genomic_DNA"/>
</dbReference>
<dbReference type="Proteomes" id="UP000595437">
    <property type="component" value="Chromosome 3"/>
</dbReference>
<keyword evidence="3" id="KW-1185">Reference proteome</keyword>
<organism evidence="2 3">
    <name type="scientific">Caligus rogercresseyi</name>
    <name type="common">Sea louse</name>
    <dbReference type="NCBI Taxonomy" id="217165"/>
    <lineage>
        <taxon>Eukaryota</taxon>
        <taxon>Metazoa</taxon>
        <taxon>Ecdysozoa</taxon>
        <taxon>Arthropoda</taxon>
        <taxon>Crustacea</taxon>
        <taxon>Multicrustacea</taxon>
        <taxon>Hexanauplia</taxon>
        <taxon>Copepoda</taxon>
        <taxon>Siphonostomatoida</taxon>
        <taxon>Caligidae</taxon>
        <taxon>Caligus</taxon>
    </lineage>
</organism>
<feature type="compositionally biased region" description="Polar residues" evidence="1">
    <location>
        <begin position="119"/>
        <end position="130"/>
    </location>
</feature>
<reference evidence="3" key="1">
    <citation type="submission" date="2021-01" db="EMBL/GenBank/DDBJ databases">
        <title>Caligus Genome Assembly.</title>
        <authorList>
            <person name="Gallardo-Escarate C."/>
        </authorList>
    </citation>
    <scope>NUCLEOTIDE SEQUENCE [LARGE SCALE GENOMIC DNA]</scope>
</reference>
<name>A0A7T8QRU3_CALRO</name>
<accession>A0A7T8QRU3</accession>
<feature type="region of interest" description="Disordered" evidence="1">
    <location>
        <begin position="119"/>
        <end position="144"/>
    </location>
</feature>
<evidence type="ECO:0000313" key="2">
    <source>
        <dbReference type="EMBL" id="QQP52938.1"/>
    </source>
</evidence>
<dbReference type="AlphaFoldDB" id="A0A7T8QRU3"/>
<sequence length="157" mass="17529">MNGQEEKAGKAKPSRVHTDHEQHLNLLHPLQRFNMIRAVLSTLAFAALFVASQPTSSPLMLRSSWTPPSLLSFSCDGQAYGYYADVDNNCQIFHICLPIEDDLGQIIETAQYSFVCGTRPSSTNRPSPATTPRMPSPVKSPCPLRSRRIRKIPEDNF</sequence>
<dbReference type="OrthoDB" id="6407151at2759"/>
<protein>
    <submittedName>
        <fullName evidence="2">LOC100898776</fullName>
    </submittedName>
</protein>
<gene>
    <name evidence="2" type="ORF">FKW44_005236</name>
</gene>
<evidence type="ECO:0000256" key="1">
    <source>
        <dbReference type="SAM" id="MobiDB-lite"/>
    </source>
</evidence>